<dbReference type="EMBL" id="CM029052">
    <property type="protein sequence ID" value="KAG2557481.1"/>
    <property type="molecule type" value="Genomic_DNA"/>
</dbReference>
<evidence type="ECO:0000313" key="2">
    <source>
        <dbReference type="EMBL" id="KAG2557481.1"/>
    </source>
</evidence>
<keyword evidence="1" id="KW-0812">Transmembrane</keyword>
<keyword evidence="1" id="KW-1133">Transmembrane helix</keyword>
<evidence type="ECO:0000313" key="3">
    <source>
        <dbReference type="Proteomes" id="UP000823388"/>
    </source>
</evidence>
<sequence>MWHTLTHTGYTLLMIFRENLSYTNCIFLVAGLHCELVVRWITMPSDVSLRDTLQNCF</sequence>
<reference evidence="2" key="1">
    <citation type="submission" date="2020-05" db="EMBL/GenBank/DDBJ databases">
        <title>WGS assembly of Panicum virgatum.</title>
        <authorList>
            <person name="Lovell J.T."/>
            <person name="Jenkins J."/>
            <person name="Shu S."/>
            <person name="Juenger T.E."/>
            <person name="Schmutz J."/>
        </authorList>
    </citation>
    <scope>NUCLEOTIDE SEQUENCE</scope>
    <source>
        <strain evidence="2">AP13</strain>
    </source>
</reference>
<dbReference type="Proteomes" id="UP000823388">
    <property type="component" value="Chromosome 8N"/>
</dbReference>
<feature type="transmembrane region" description="Helical" evidence="1">
    <location>
        <begin position="20"/>
        <end position="41"/>
    </location>
</feature>
<organism evidence="2 3">
    <name type="scientific">Panicum virgatum</name>
    <name type="common">Blackwell switchgrass</name>
    <dbReference type="NCBI Taxonomy" id="38727"/>
    <lineage>
        <taxon>Eukaryota</taxon>
        <taxon>Viridiplantae</taxon>
        <taxon>Streptophyta</taxon>
        <taxon>Embryophyta</taxon>
        <taxon>Tracheophyta</taxon>
        <taxon>Spermatophyta</taxon>
        <taxon>Magnoliopsida</taxon>
        <taxon>Liliopsida</taxon>
        <taxon>Poales</taxon>
        <taxon>Poaceae</taxon>
        <taxon>PACMAD clade</taxon>
        <taxon>Panicoideae</taxon>
        <taxon>Panicodae</taxon>
        <taxon>Paniceae</taxon>
        <taxon>Panicinae</taxon>
        <taxon>Panicum</taxon>
        <taxon>Panicum sect. Hiantes</taxon>
    </lineage>
</organism>
<dbReference type="AlphaFoldDB" id="A0A8T0P5N9"/>
<accession>A0A8T0P5N9</accession>
<proteinExistence type="predicted"/>
<keyword evidence="1" id="KW-0472">Membrane</keyword>
<gene>
    <name evidence="2" type="ORF">PVAP13_8NG240101</name>
</gene>
<protein>
    <submittedName>
        <fullName evidence="2">Uncharacterized protein</fullName>
    </submittedName>
</protein>
<comment type="caution">
    <text evidence="2">The sequence shown here is derived from an EMBL/GenBank/DDBJ whole genome shotgun (WGS) entry which is preliminary data.</text>
</comment>
<evidence type="ECO:0000256" key="1">
    <source>
        <dbReference type="SAM" id="Phobius"/>
    </source>
</evidence>
<keyword evidence="3" id="KW-1185">Reference proteome</keyword>
<name>A0A8T0P5N9_PANVG</name>